<reference evidence="1 2" key="1">
    <citation type="submission" date="2020-02" db="EMBL/GenBank/DDBJ databases">
        <title>Complete genome sequence of the novel Campylobacter species Candidatus Campylobacter infans.</title>
        <authorList>
            <person name="Duim B."/>
            <person name="Zomer A."/>
            <person name="van der Graaf L."/>
            <person name="Wagenaar J."/>
        </authorList>
    </citation>
    <scope>NUCLEOTIDE SEQUENCE [LARGE SCALE GENOMIC DNA]</scope>
    <source>
        <strain evidence="1 2">19S00001</strain>
    </source>
</reference>
<evidence type="ECO:0000313" key="1">
    <source>
        <dbReference type="EMBL" id="QLI05143.1"/>
    </source>
</evidence>
<dbReference type="EMBL" id="CP049075">
    <property type="protein sequence ID" value="QLI05143.1"/>
    <property type="molecule type" value="Genomic_DNA"/>
</dbReference>
<protein>
    <submittedName>
        <fullName evidence="1">Uncharacterized protein</fullName>
    </submittedName>
</protein>
<keyword evidence="2" id="KW-1185">Reference proteome</keyword>
<accession>A0A7H9CG80</accession>
<name>A0A7H9CG80_9BACT</name>
<proteinExistence type="predicted"/>
<dbReference type="AlphaFoldDB" id="A0A7H9CG80"/>
<gene>
    <name evidence="1" type="ORF">CINF_0621</name>
</gene>
<organism evidence="1 2">
    <name type="scientific">Candidatus Campylobacter infans</name>
    <dbReference type="NCBI Taxonomy" id="2561898"/>
    <lineage>
        <taxon>Bacteria</taxon>
        <taxon>Pseudomonadati</taxon>
        <taxon>Campylobacterota</taxon>
        <taxon>Epsilonproteobacteria</taxon>
        <taxon>Campylobacterales</taxon>
        <taxon>Campylobacteraceae</taxon>
        <taxon>Campylobacter</taxon>
    </lineage>
</organism>
<dbReference type="Proteomes" id="UP000509414">
    <property type="component" value="Chromosome"/>
</dbReference>
<dbReference type="RefSeq" id="WP_179975713.1">
    <property type="nucleotide sequence ID" value="NZ_CP049075.1"/>
</dbReference>
<dbReference type="KEGG" id="cinf:CINF_0621"/>
<sequence>MRVKCVNIIFYKFYPKDLIDIKLKTRRLNIKSTEFMLNLMLSENEFFSDEAIKKIWFSSFRCNVPITNFIKYKLELAKNFQKENLTKPSKMLRLENYDESIALALKEKALKLEMKQVEYNTMKLFFAYKTTNLFSNTEIKTLEQNALLENKSLKEYITGKILDTKRDIVKEFFTRKELAKILRMSINTINQLASKNGDKTNYLYIEGIPQGRGPNAMLYPVEAVRNKLLQLGNSKEKIEQILLGQE</sequence>
<evidence type="ECO:0000313" key="2">
    <source>
        <dbReference type="Proteomes" id="UP000509414"/>
    </source>
</evidence>